<keyword evidence="2" id="KW-0778">Tellurium resistance</keyword>
<evidence type="ECO:0000313" key="5">
    <source>
        <dbReference type="Proteomes" id="UP001139516"/>
    </source>
</evidence>
<comment type="similarity">
    <text evidence="1">Belongs to the CAPAB/TerDEXZ family.</text>
</comment>
<dbReference type="PANTHER" id="PTHR32097">
    <property type="entry name" value="CAMP-BINDING PROTEIN 1-RELATED"/>
    <property type="match status" value="1"/>
</dbReference>
<dbReference type="Pfam" id="PF02342">
    <property type="entry name" value="TerD"/>
    <property type="match status" value="1"/>
</dbReference>
<dbReference type="Gene3D" id="2.60.60.30">
    <property type="entry name" value="sav2460 like domains"/>
    <property type="match status" value="1"/>
</dbReference>
<protein>
    <submittedName>
        <fullName evidence="4">TerD family protein</fullName>
    </submittedName>
</protein>
<reference evidence="4" key="1">
    <citation type="submission" date="2022-04" db="EMBL/GenBank/DDBJ databases">
        <title>Roseomonas acroporae sp. nov., isolated from coral Acropora digitifera.</title>
        <authorList>
            <person name="Sun H."/>
        </authorList>
    </citation>
    <scope>NUCLEOTIDE SEQUENCE</scope>
    <source>
        <strain evidence="4">NAR14</strain>
    </source>
</reference>
<dbReference type="Proteomes" id="UP001139516">
    <property type="component" value="Unassembled WGS sequence"/>
</dbReference>
<evidence type="ECO:0000313" key="4">
    <source>
        <dbReference type="EMBL" id="MCK8783257.1"/>
    </source>
</evidence>
<dbReference type="CDD" id="cd06974">
    <property type="entry name" value="TerD_like"/>
    <property type="match status" value="1"/>
</dbReference>
<accession>A0A9X1Y724</accession>
<evidence type="ECO:0000256" key="1">
    <source>
        <dbReference type="ARBA" id="ARBA00008775"/>
    </source>
</evidence>
<organism evidence="4 5">
    <name type="scientific">Roseomonas acroporae</name>
    <dbReference type="NCBI Taxonomy" id="2937791"/>
    <lineage>
        <taxon>Bacteria</taxon>
        <taxon>Pseudomonadati</taxon>
        <taxon>Pseudomonadota</taxon>
        <taxon>Alphaproteobacteria</taxon>
        <taxon>Acetobacterales</taxon>
        <taxon>Roseomonadaceae</taxon>
        <taxon>Roseomonas</taxon>
    </lineage>
</organism>
<dbReference type="PANTHER" id="PTHR32097:SF4">
    <property type="entry name" value="GENERAL STRESS PROTEIN 16U"/>
    <property type="match status" value="1"/>
</dbReference>
<dbReference type="AlphaFoldDB" id="A0A9X1Y724"/>
<dbReference type="InterPro" id="IPR003325">
    <property type="entry name" value="TerD"/>
</dbReference>
<name>A0A9X1Y724_9PROT</name>
<dbReference type="RefSeq" id="WP_248665383.1">
    <property type="nucleotide sequence ID" value="NZ_JALPRX010000008.1"/>
</dbReference>
<gene>
    <name evidence="4" type="ORF">M0638_02535</name>
</gene>
<evidence type="ECO:0000256" key="2">
    <source>
        <dbReference type="ARBA" id="ARBA00022686"/>
    </source>
</evidence>
<feature type="domain" description="TerD" evidence="3">
    <location>
        <begin position="1"/>
        <end position="185"/>
    </location>
</feature>
<dbReference type="GO" id="GO:0046690">
    <property type="term" value="P:response to tellurium ion"/>
    <property type="evidence" value="ECO:0007669"/>
    <property type="project" value="UniProtKB-KW"/>
</dbReference>
<evidence type="ECO:0000259" key="3">
    <source>
        <dbReference type="Pfam" id="PF02342"/>
    </source>
</evidence>
<comment type="caution">
    <text evidence="4">The sequence shown here is derived from an EMBL/GenBank/DDBJ whole genome shotgun (WGS) entry which is preliminary data.</text>
</comment>
<keyword evidence="5" id="KW-1185">Reference proteome</keyword>
<sequence>MAIRLEKSGAIDLEKRLKRVRVGISWDPNGYAGAEFDADVSCAVLKQVGEARKLVADEWFVFYNNTASPGGVVKHSGDNRTGAAEGDDETVTVDLTALPPETVEVTIIATIHEGRARGQDWSRLKASIRLYNDESGGVLAEYDLGADHVGMIAVQFASLYKDEGGRWRFKALGTGHDFGLERFVAAWT</sequence>
<dbReference type="InterPro" id="IPR051324">
    <property type="entry name" value="Stress/Tellurium_Resist"/>
</dbReference>
<proteinExistence type="inferred from homology"/>
<dbReference type="EMBL" id="JALPRX010000008">
    <property type="protein sequence ID" value="MCK8783257.1"/>
    <property type="molecule type" value="Genomic_DNA"/>
</dbReference>